<reference evidence="2 3" key="1">
    <citation type="submission" date="2019-02" db="EMBL/GenBank/DDBJ databases">
        <title>Deep-cultivation of Planctomycetes and their phenomic and genomic characterization uncovers novel biology.</title>
        <authorList>
            <person name="Wiegand S."/>
            <person name="Jogler M."/>
            <person name="Boedeker C."/>
            <person name="Pinto D."/>
            <person name="Vollmers J."/>
            <person name="Rivas-Marin E."/>
            <person name="Kohn T."/>
            <person name="Peeters S.H."/>
            <person name="Heuer A."/>
            <person name="Rast P."/>
            <person name="Oberbeckmann S."/>
            <person name="Bunk B."/>
            <person name="Jeske O."/>
            <person name="Meyerdierks A."/>
            <person name="Storesund J.E."/>
            <person name="Kallscheuer N."/>
            <person name="Luecker S."/>
            <person name="Lage O.M."/>
            <person name="Pohl T."/>
            <person name="Merkel B.J."/>
            <person name="Hornburger P."/>
            <person name="Mueller R.-W."/>
            <person name="Bruemmer F."/>
            <person name="Labrenz M."/>
            <person name="Spormann A.M."/>
            <person name="Op den Camp H."/>
            <person name="Overmann J."/>
            <person name="Amann R."/>
            <person name="Jetten M.S.M."/>
            <person name="Mascher T."/>
            <person name="Medema M.H."/>
            <person name="Devos D.P."/>
            <person name="Kaster A.-K."/>
            <person name="Ovreas L."/>
            <person name="Rohde M."/>
            <person name="Galperin M.Y."/>
            <person name="Jogler C."/>
        </authorList>
    </citation>
    <scope>NUCLEOTIDE SEQUENCE [LARGE SCALE GENOMIC DNA]</scope>
    <source>
        <strain evidence="2 3">Pan216</strain>
    </source>
</reference>
<feature type="region of interest" description="Disordered" evidence="1">
    <location>
        <begin position="1"/>
        <end position="28"/>
    </location>
</feature>
<evidence type="ECO:0000256" key="1">
    <source>
        <dbReference type="SAM" id="MobiDB-lite"/>
    </source>
</evidence>
<dbReference type="EMBL" id="CP036279">
    <property type="protein sequence ID" value="QDU60623.1"/>
    <property type="molecule type" value="Genomic_DNA"/>
</dbReference>
<gene>
    <name evidence="2" type="ORF">Pan216_14700</name>
</gene>
<name>A0A518B0W6_9BACT</name>
<organism evidence="2 3">
    <name type="scientific">Kolteria novifilia</name>
    <dbReference type="NCBI Taxonomy" id="2527975"/>
    <lineage>
        <taxon>Bacteria</taxon>
        <taxon>Pseudomonadati</taxon>
        <taxon>Planctomycetota</taxon>
        <taxon>Planctomycetia</taxon>
        <taxon>Kolteriales</taxon>
        <taxon>Kolteriaceae</taxon>
        <taxon>Kolteria</taxon>
    </lineage>
</organism>
<protein>
    <submittedName>
        <fullName evidence="2">Uncharacterized protein</fullName>
    </submittedName>
</protein>
<evidence type="ECO:0000313" key="3">
    <source>
        <dbReference type="Proteomes" id="UP000317093"/>
    </source>
</evidence>
<dbReference type="Proteomes" id="UP000317093">
    <property type="component" value="Chromosome"/>
</dbReference>
<keyword evidence="3" id="KW-1185">Reference proteome</keyword>
<feature type="compositionally biased region" description="Polar residues" evidence="1">
    <location>
        <begin position="1"/>
        <end position="16"/>
    </location>
</feature>
<sequence>MPTTSVGLFSMPTTSVGMAPKSSLGNEFTNQDTRRCRVGRYCQGQGCQGWGIAMPRSGTHSPPAAASIS</sequence>
<proteinExistence type="predicted"/>
<dbReference type="AlphaFoldDB" id="A0A518B0W6"/>
<accession>A0A518B0W6</accession>
<dbReference type="KEGG" id="knv:Pan216_14700"/>
<evidence type="ECO:0000313" key="2">
    <source>
        <dbReference type="EMBL" id="QDU60623.1"/>
    </source>
</evidence>